<name>A0A1F5NPZ8_9BACT</name>
<evidence type="ECO:0000313" key="2">
    <source>
        <dbReference type="EMBL" id="OGE79708.1"/>
    </source>
</evidence>
<dbReference type="Pfam" id="PF02686">
    <property type="entry name" value="GatC"/>
    <property type="match status" value="1"/>
</dbReference>
<evidence type="ECO:0000256" key="1">
    <source>
        <dbReference type="HAMAP-Rule" id="MF_00122"/>
    </source>
</evidence>
<comment type="function">
    <text evidence="1">Allows the formation of correctly charged Asn-tRNA(Asn) or Gln-tRNA(Gln) through the transamidation of misacylated Asp-tRNA(Asn) or Glu-tRNA(Gln) in organisms which lack either or both of asparaginyl-tRNA or glutaminyl-tRNA synthetases. The reaction takes place in the presence of glutamine and ATP through an activated phospho-Asp-tRNA(Asn) or phospho-Glu-tRNA(Gln).</text>
</comment>
<keyword evidence="1" id="KW-0067">ATP-binding</keyword>
<comment type="catalytic activity">
    <reaction evidence="1">
        <text>L-glutamyl-tRNA(Gln) + L-glutamine + ATP + H2O = L-glutaminyl-tRNA(Gln) + L-glutamate + ADP + phosphate + H(+)</text>
        <dbReference type="Rhea" id="RHEA:17521"/>
        <dbReference type="Rhea" id="RHEA-COMP:9681"/>
        <dbReference type="Rhea" id="RHEA-COMP:9684"/>
        <dbReference type="ChEBI" id="CHEBI:15377"/>
        <dbReference type="ChEBI" id="CHEBI:15378"/>
        <dbReference type="ChEBI" id="CHEBI:29985"/>
        <dbReference type="ChEBI" id="CHEBI:30616"/>
        <dbReference type="ChEBI" id="CHEBI:43474"/>
        <dbReference type="ChEBI" id="CHEBI:58359"/>
        <dbReference type="ChEBI" id="CHEBI:78520"/>
        <dbReference type="ChEBI" id="CHEBI:78521"/>
        <dbReference type="ChEBI" id="CHEBI:456216"/>
    </reaction>
</comment>
<dbReference type="InterPro" id="IPR036113">
    <property type="entry name" value="Asp/Glu-ADT_sf_sub_c"/>
</dbReference>
<dbReference type="GO" id="GO:0006412">
    <property type="term" value="P:translation"/>
    <property type="evidence" value="ECO:0007669"/>
    <property type="project" value="UniProtKB-UniRule"/>
</dbReference>
<reference evidence="2 3" key="1">
    <citation type="journal article" date="2016" name="Nat. Commun.">
        <title>Thousands of microbial genomes shed light on interconnected biogeochemical processes in an aquifer system.</title>
        <authorList>
            <person name="Anantharaman K."/>
            <person name="Brown C.T."/>
            <person name="Hug L.A."/>
            <person name="Sharon I."/>
            <person name="Castelle C.J."/>
            <person name="Probst A.J."/>
            <person name="Thomas B.C."/>
            <person name="Singh A."/>
            <person name="Wilkins M.J."/>
            <person name="Karaoz U."/>
            <person name="Brodie E.L."/>
            <person name="Williams K.H."/>
            <person name="Hubbard S.S."/>
            <person name="Banfield J.F."/>
        </authorList>
    </citation>
    <scope>NUCLEOTIDE SEQUENCE [LARGE SCALE GENOMIC DNA]</scope>
</reference>
<dbReference type="EMBL" id="MFEJ01000031">
    <property type="protein sequence ID" value="OGE79708.1"/>
    <property type="molecule type" value="Genomic_DNA"/>
</dbReference>
<protein>
    <recommendedName>
        <fullName evidence="1">Aspartyl/glutamyl-tRNA(Asn/Gln) amidotransferase subunit C</fullName>
        <shortName evidence="1">Asp/Glu-ADT subunit C</shortName>
        <ecNumber evidence="1">6.3.5.-</ecNumber>
    </recommendedName>
</protein>
<dbReference type="GO" id="GO:0006450">
    <property type="term" value="P:regulation of translational fidelity"/>
    <property type="evidence" value="ECO:0007669"/>
    <property type="project" value="InterPro"/>
</dbReference>
<comment type="similarity">
    <text evidence="1">Belongs to the GatC family.</text>
</comment>
<keyword evidence="1" id="KW-0648">Protein biosynthesis</keyword>
<comment type="subunit">
    <text evidence="1">Heterotrimer of A, B and C subunits.</text>
</comment>
<dbReference type="HAMAP" id="MF_00122">
    <property type="entry name" value="GatC"/>
    <property type="match status" value="1"/>
</dbReference>
<dbReference type="GO" id="GO:0050567">
    <property type="term" value="F:glutaminyl-tRNA synthase (glutamine-hydrolyzing) activity"/>
    <property type="evidence" value="ECO:0007669"/>
    <property type="project" value="UniProtKB-UniRule"/>
</dbReference>
<dbReference type="GO" id="GO:0005524">
    <property type="term" value="F:ATP binding"/>
    <property type="evidence" value="ECO:0007669"/>
    <property type="project" value="UniProtKB-KW"/>
</dbReference>
<dbReference type="EC" id="6.3.5.-" evidence="1"/>
<keyword evidence="1" id="KW-0436">Ligase</keyword>
<evidence type="ECO:0000313" key="3">
    <source>
        <dbReference type="Proteomes" id="UP000176233"/>
    </source>
</evidence>
<dbReference type="NCBIfam" id="TIGR00135">
    <property type="entry name" value="gatC"/>
    <property type="match status" value="1"/>
</dbReference>
<organism evidence="2 3">
    <name type="scientific">Candidatus Doudnabacteria bacterium RIFCSPHIGHO2_01_FULL_45_18</name>
    <dbReference type="NCBI Taxonomy" id="1817823"/>
    <lineage>
        <taxon>Bacteria</taxon>
        <taxon>Candidatus Doudnaibacteriota</taxon>
    </lineage>
</organism>
<accession>A0A1F5NPZ8</accession>
<dbReference type="Gene3D" id="1.10.20.60">
    <property type="entry name" value="Glu-tRNAGln amidotransferase C subunit, N-terminal domain"/>
    <property type="match status" value="1"/>
</dbReference>
<keyword evidence="1" id="KW-0547">Nucleotide-binding</keyword>
<dbReference type="Proteomes" id="UP000176233">
    <property type="component" value="Unassembled WGS sequence"/>
</dbReference>
<gene>
    <name evidence="1" type="primary">gatC</name>
    <name evidence="2" type="ORF">A2660_02990</name>
</gene>
<proteinExistence type="inferred from homology"/>
<dbReference type="SUPFAM" id="SSF141000">
    <property type="entry name" value="Glu-tRNAGln amidotransferase C subunit"/>
    <property type="match status" value="1"/>
</dbReference>
<dbReference type="InterPro" id="IPR003837">
    <property type="entry name" value="GatC"/>
</dbReference>
<comment type="caution">
    <text evidence="2">The sequence shown here is derived from an EMBL/GenBank/DDBJ whole genome shotgun (WGS) entry which is preliminary data.</text>
</comment>
<dbReference type="AlphaFoldDB" id="A0A1F5NPZ8"/>
<comment type="catalytic activity">
    <reaction evidence="1">
        <text>L-aspartyl-tRNA(Asn) + L-glutamine + ATP + H2O = L-asparaginyl-tRNA(Asn) + L-glutamate + ADP + phosphate + 2 H(+)</text>
        <dbReference type="Rhea" id="RHEA:14513"/>
        <dbReference type="Rhea" id="RHEA-COMP:9674"/>
        <dbReference type="Rhea" id="RHEA-COMP:9677"/>
        <dbReference type="ChEBI" id="CHEBI:15377"/>
        <dbReference type="ChEBI" id="CHEBI:15378"/>
        <dbReference type="ChEBI" id="CHEBI:29985"/>
        <dbReference type="ChEBI" id="CHEBI:30616"/>
        <dbReference type="ChEBI" id="CHEBI:43474"/>
        <dbReference type="ChEBI" id="CHEBI:58359"/>
        <dbReference type="ChEBI" id="CHEBI:78515"/>
        <dbReference type="ChEBI" id="CHEBI:78516"/>
        <dbReference type="ChEBI" id="CHEBI:456216"/>
    </reaction>
</comment>
<dbReference type="GO" id="GO:0050566">
    <property type="term" value="F:asparaginyl-tRNA synthase (glutamine-hydrolyzing) activity"/>
    <property type="evidence" value="ECO:0007669"/>
    <property type="project" value="RHEA"/>
</dbReference>
<sequence length="95" mass="10662">MSISLEEVNKIAKLARLTFSDAEKQKLQQELSAILDYVDQLKELSGKTSFQITDDPDAVNLVRDDVVDAQINPQEFLAQVPAREGKFIKVKSVLE</sequence>